<dbReference type="RefSeq" id="WP_310851595.1">
    <property type="nucleotide sequence ID" value="NZ_JARDRS010000060.1"/>
</dbReference>
<evidence type="ECO:0000313" key="2">
    <source>
        <dbReference type="Proteomes" id="UP001182277"/>
    </source>
</evidence>
<organism evidence="1 2">
    <name type="scientific">Enterobacter hormaechei subsp. steigerwaltii</name>
    <dbReference type="NCBI Taxonomy" id="299766"/>
    <lineage>
        <taxon>Bacteria</taxon>
        <taxon>Pseudomonadati</taxon>
        <taxon>Pseudomonadota</taxon>
        <taxon>Gammaproteobacteria</taxon>
        <taxon>Enterobacterales</taxon>
        <taxon>Enterobacteriaceae</taxon>
        <taxon>Enterobacter</taxon>
        <taxon>Enterobacter cloacae complex</taxon>
    </lineage>
</organism>
<evidence type="ECO:0008006" key="3">
    <source>
        <dbReference type="Google" id="ProtNLM"/>
    </source>
</evidence>
<comment type="caution">
    <text evidence="1">The sequence shown here is derived from an EMBL/GenBank/DDBJ whole genome shotgun (WGS) entry which is preliminary data.</text>
</comment>
<dbReference type="AlphaFoldDB" id="A0AAE4EBA2"/>
<proteinExistence type="predicted"/>
<protein>
    <recommendedName>
        <fullName evidence="3">SecC motif-containing protein</fullName>
    </recommendedName>
</protein>
<gene>
    <name evidence="1" type="ORF">PTZ61_26930</name>
</gene>
<dbReference type="EMBL" id="JARDRS010000060">
    <property type="protein sequence ID" value="MDS0022296.1"/>
    <property type="molecule type" value="Genomic_DNA"/>
</dbReference>
<name>A0AAE4EBA2_9ENTR</name>
<reference evidence="1" key="1">
    <citation type="submission" date="2023-02" db="EMBL/GenBank/DDBJ databases">
        <title>NDM-1 &amp; ACT-7 co producing ST 133 Enterobacter.</title>
        <authorList>
            <person name="Halder G."/>
            <person name="Chaudhuri B."/>
            <person name="Dutta S."/>
        </authorList>
    </citation>
    <scope>NUCLEOTIDE SEQUENCE</scope>
    <source>
        <strain evidence="1">PEER 323</strain>
    </source>
</reference>
<evidence type="ECO:0000313" key="1">
    <source>
        <dbReference type="EMBL" id="MDS0022296.1"/>
    </source>
</evidence>
<dbReference type="Proteomes" id="UP001182277">
    <property type="component" value="Unassembled WGS sequence"/>
</dbReference>
<accession>A0AAE4EBA2</accession>
<sequence>MNIHEKLKRWMCITQEDSAILDYLNAELKKAQSLSLNNESNRLFLYKTILLAHLKYIQVINLLTRGDFYEAWVELERIEIDLIHIKENNEFLPEVNFYGVNFLARMVCNWQALFPYKIFGSSREIIKEVKCSVSVSYTHLTLPTIRLV</sequence>